<dbReference type="GO" id="GO:0016491">
    <property type="term" value="F:oxidoreductase activity"/>
    <property type="evidence" value="ECO:0007669"/>
    <property type="project" value="InterPro"/>
</dbReference>
<reference evidence="7 8" key="1">
    <citation type="submission" date="2017-01" db="EMBL/GenBank/DDBJ databases">
        <authorList>
            <person name="Mah S.A."/>
            <person name="Swanson W.J."/>
            <person name="Moy G.W."/>
            <person name="Vacquier V.D."/>
        </authorList>
    </citation>
    <scope>NUCLEOTIDE SEQUENCE [LARGE SCALE GENOMIC DNA]</scope>
    <source>
        <strain evidence="7 8">DSM 11589</strain>
    </source>
</reference>
<dbReference type="Gene3D" id="3.20.20.70">
    <property type="entry name" value="Aldolase class I"/>
    <property type="match status" value="1"/>
</dbReference>
<dbReference type="SFLD" id="SFLDF00336">
    <property type="entry name" value="quinohemoprotein_amine_dehydro"/>
    <property type="match status" value="1"/>
</dbReference>
<dbReference type="InterPro" id="IPR023886">
    <property type="entry name" value="QH-AmDH_gsu_maturation"/>
</dbReference>
<dbReference type="GO" id="GO:0046872">
    <property type="term" value="F:metal ion binding"/>
    <property type="evidence" value="ECO:0007669"/>
    <property type="project" value="UniProtKB-KW"/>
</dbReference>
<protein>
    <recommendedName>
        <fullName evidence="6">Radical SAM core domain-containing protein</fullName>
    </recommendedName>
</protein>
<accession>A0A1N7QBT8</accession>
<evidence type="ECO:0000256" key="5">
    <source>
        <dbReference type="ARBA" id="ARBA00023014"/>
    </source>
</evidence>
<dbReference type="NCBIfam" id="TIGR04085">
    <property type="entry name" value="rSAM_more_4Fe4S"/>
    <property type="match status" value="1"/>
</dbReference>
<evidence type="ECO:0000256" key="4">
    <source>
        <dbReference type="ARBA" id="ARBA00023004"/>
    </source>
</evidence>
<dbReference type="SUPFAM" id="SSF102114">
    <property type="entry name" value="Radical SAM enzymes"/>
    <property type="match status" value="1"/>
</dbReference>
<gene>
    <name evidence="7" type="ORF">SAMN05421779_11411</name>
</gene>
<dbReference type="GO" id="GO:0051536">
    <property type="term" value="F:iron-sulfur cluster binding"/>
    <property type="evidence" value="ECO:0007669"/>
    <property type="project" value="UniProtKB-KW"/>
</dbReference>
<evidence type="ECO:0000313" key="7">
    <source>
        <dbReference type="EMBL" id="SIT20274.1"/>
    </source>
</evidence>
<dbReference type="InterPro" id="IPR058240">
    <property type="entry name" value="rSAM_sf"/>
</dbReference>
<dbReference type="InterPro" id="IPR023885">
    <property type="entry name" value="4Fe4S-binding_SPASM_dom"/>
</dbReference>
<comment type="cofactor">
    <cofactor evidence="1">
        <name>[4Fe-4S] cluster</name>
        <dbReference type="ChEBI" id="CHEBI:49883"/>
    </cofactor>
</comment>
<dbReference type="Proteomes" id="UP000185678">
    <property type="component" value="Unassembled WGS sequence"/>
</dbReference>
<evidence type="ECO:0000259" key="6">
    <source>
        <dbReference type="PROSITE" id="PS51918"/>
    </source>
</evidence>
<sequence length="481" mass="52585">MTALRLKTNDVHEVHADGAHILFHIPSTSLFELDEVGGAVLSLFRDRPQVEPDDIRASFEGRFAAPEVIDTIQGLLTLGILEDAACASAPLEALVPERHPLTNLVLNVTTGCNLGCTYCYKEDLTTPMAAKTMALDDARRSVDLLLAESQDRERVSLVFFGGEPLTNMPLIRAVTDYAEQAAEAVGKGIDFSLTTNATLLTPEISSWLDDHRFGLTVSMDGYRELHDKNRKTIGGKGTYDVVARNVRDLLGRYRSRPIGARVTLTAGVVDVVGIHRHLRDELGFYEVGFAPATSTDLAMFSLDDDETGEVFRAFRFLGQEYVDAAIRGENTGFANMRTLLKTLAEGARKSVPCGAGLGLLSVDAGGKINLCHRFTGSEMGTFGDIHSGIDRTALNGFIRQAATRTSNPANGCSSCRVRHICAGGCYHESHAKFGDALHPVYHVCDSIRDWVDFGISSYARLQRENPGFLQSHVQFQTEFLQ</sequence>
<keyword evidence="3" id="KW-0479">Metal-binding</keyword>
<dbReference type="AlphaFoldDB" id="A0A1N7QBT8"/>
<keyword evidence="8" id="KW-1185">Reference proteome</keyword>
<dbReference type="OrthoDB" id="9810775at2"/>
<evidence type="ECO:0000256" key="3">
    <source>
        <dbReference type="ARBA" id="ARBA00022723"/>
    </source>
</evidence>
<feature type="domain" description="Radical SAM core" evidence="6">
    <location>
        <begin position="98"/>
        <end position="329"/>
    </location>
</feature>
<proteinExistence type="predicted"/>
<evidence type="ECO:0000256" key="2">
    <source>
        <dbReference type="ARBA" id="ARBA00022691"/>
    </source>
</evidence>
<dbReference type="CDD" id="cd01335">
    <property type="entry name" value="Radical_SAM"/>
    <property type="match status" value="1"/>
</dbReference>
<dbReference type="Pfam" id="PF04055">
    <property type="entry name" value="Radical_SAM"/>
    <property type="match status" value="1"/>
</dbReference>
<dbReference type="InterPro" id="IPR023867">
    <property type="entry name" value="Sulphatase_maturase_rSAM"/>
</dbReference>
<dbReference type="EMBL" id="FTOA01000014">
    <property type="protein sequence ID" value="SIT20274.1"/>
    <property type="molecule type" value="Genomic_DNA"/>
</dbReference>
<dbReference type="SFLD" id="SFLDG01067">
    <property type="entry name" value="SPASM/twitch_domain_containing"/>
    <property type="match status" value="1"/>
</dbReference>
<dbReference type="SFLD" id="SFLDG01386">
    <property type="entry name" value="main_SPASM_domain-containing"/>
    <property type="match status" value="1"/>
</dbReference>
<dbReference type="SFLD" id="SFLDS00029">
    <property type="entry name" value="Radical_SAM"/>
    <property type="match status" value="1"/>
</dbReference>
<dbReference type="PANTHER" id="PTHR43273:SF8">
    <property type="entry name" value="RADICAL SAM DOMAIN PROTEIN"/>
    <property type="match status" value="1"/>
</dbReference>
<keyword evidence="2" id="KW-0949">S-adenosyl-L-methionine</keyword>
<dbReference type="PROSITE" id="PS51918">
    <property type="entry name" value="RADICAL_SAM"/>
    <property type="match status" value="1"/>
</dbReference>
<name>A0A1N7QBT8_9PROT</name>
<keyword evidence="5" id="KW-0411">Iron-sulfur</keyword>
<dbReference type="RefSeq" id="WP_076402170.1">
    <property type="nucleotide sequence ID" value="NZ_FTOA01000014.1"/>
</dbReference>
<dbReference type="STRING" id="80876.SAMN05421779_11411"/>
<evidence type="ECO:0000313" key="8">
    <source>
        <dbReference type="Proteomes" id="UP000185678"/>
    </source>
</evidence>
<dbReference type="NCBIfam" id="TIGR03906">
    <property type="entry name" value="quino_hemo_SAM"/>
    <property type="match status" value="1"/>
</dbReference>
<dbReference type="SFLD" id="SFLDG01384">
    <property type="entry name" value="thioether_bond_formation_requi"/>
    <property type="match status" value="1"/>
</dbReference>
<evidence type="ECO:0000256" key="1">
    <source>
        <dbReference type="ARBA" id="ARBA00001966"/>
    </source>
</evidence>
<dbReference type="InterPro" id="IPR007197">
    <property type="entry name" value="rSAM"/>
</dbReference>
<dbReference type="InterPro" id="IPR013785">
    <property type="entry name" value="Aldolase_TIM"/>
</dbReference>
<dbReference type="PANTHER" id="PTHR43273">
    <property type="entry name" value="ANAEROBIC SULFATASE-MATURATING ENZYME HOMOLOG ASLB-RELATED"/>
    <property type="match status" value="1"/>
</dbReference>
<organism evidence="7 8">
    <name type="scientific">Insolitispirillum peregrinum</name>
    <dbReference type="NCBI Taxonomy" id="80876"/>
    <lineage>
        <taxon>Bacteria</taxon>
        <taxon>Pseudomonadati</taxon>
        <taxon>Pseudomonadota</taxon>
        <taxon>Alphaproteobacteria</taxon>
        <taxon>Rhodospirillales</taxon>
        <taxon>Novispirillaceae</taxon>
        <taxon>Insolitispirillum</taxon>
    </lineage>
</organism>
<keyword evidence="4" id="KW-0408">Iron</keyword>